<dbReference type="EMBL" id="AMCI01003424">
    <property type="protein sequence ID" value="EJX00347.1"/>
    <property type="molecule type" value="Genomic_DNA"/>
</dbReference>
<dbReference type="InterPro" id="IPR007525">
    <property type="entry name" value="FrhB_FdhB_C"/>
</dbReference>
<accession>J9FZD8</accession>
<dbReference type="Gene3D" id="3.30.70.20">
    <property type="match status" value="1"/>
</dbReference>
<dbReference type="InterPro" id="IPR017900">
    <property type="entry name" value="4Fe4S_Fe_S_CS"/>
</dbReference>
<reference evidence="2" key="1">
    <citation type="journal article" date="2012" name="PLoS ONE">
        <title>Gene sets for utilization of primary and secondary nutrition supplies in the distal gut of endangered iberian lynx.</title>
        <authorList>
            <person name="Alcaide M."/>
            <person name="Messina E."/>
            <person name="Richter M."/>
            <person name="Bargiela R."/>
            <person name="Peplies J."/>
            <person name="Huws S.A."/>
            <person name="Newbold C.J."/>
            <person name="Golyshin P.N."/>
            <person name="Simon M.A."/>
            <person name="Lopez G."/>
            <person name="Yakimov M.M."/>
            <person name="Ferrer M."/>
        </authorList>
    </citation>
    <scope>NUCLEOTIDE SEQUENCE</scope>
</reference>
<dbReference type="PANTHER" id="PTHR43193">
    <property type="match status" value="1"/>
</dbReference>
<dbReference type="Pfam" id="PF12838">
    <property type="entry name" value="Fer4_7"/>
    <property type="match status" value="1"/>
</dbReference>
<gene>
    <name evidence="2" type="ORF">EVA_11553</name>
</gene>
<feature type="domain" description="4Fe-4S ferredoxin-type" evidence="1">
    <location>
        <begin position="1"/>
        <end position="30"/>
    </location>
</feature>
<dbReference type="AlphaFoldDB" id="J9FZD8"/>
<proteinExistence type="predicted"/>
<dbReference type="PANTHER" id="PTHR43193:SF2">
    <property type="entry name" value="POLYFERREDOXIN PROTEIN FWDF"/>
    <property type="match status" value="1"/>
</dbReference>
<feature type="non-terminal residue" evidence="2">
    <location>
        <position position="260"/>
    </location>
</feature>
<evidence type="ECO:0000259" key="1">
    <source>
        <dbReference type="PROSITE" id="PS51379"/>
    </source>
</evidence>
<dbReference type="InterPro" id="IPR017896">
    <property type="entry name" value="4Fe4S_Fe-S-bd"/>
</dbReference>
<dbReference type="SUPFAM" id="SSF54862">
    <property type="entry name" value="4Fe-4S ferredoxins"/>
    <property type="match status" value="1"/>
</dbReference>
<sequence length="260" mass="28867">MILIKDKQDCCGCGACAARCPKQCITLHRDSEGFLYPQVDTQLCIDCGLCEKVCPVIHQEPKEQQPRQALAAVNRDESVRETSSSGGVFTLLAEKVLARGGVVFGARYDEQWQVVIDYTESIEGLAAFRGSKYVQARTADTFKQCEAFLKAGRQVLYSGTPCQIAGLHRFLRKSYPNLLAVDFICHGTPSPKVWSKYLDEVVAAGRQAVSDVQFRNKRLGWKKFSFYLETTPSGQVSICSPAGDNPYMRAFLSDMSLRPS</sequence>
<dbReference type="PROSITE" id="PS51379">
    <property type="entry name" value="4FE4S_FER_2"/>
    <property type="match status" value="2"/>
</dbReference>
<dbReference type="Pfam" id="PF04422">
    <property type="entry name" value="FrhB_FdhB_N"/>
    <property type="match status" value="1"/>
</dbReference>
<feature type="domain" description="4Fe-4S ferredoxin-type" evidence="1">
    <location>
        <begin position="35"/>
        <end position="64"/>
    </location>
</feature>
<protein>
    <submittedName>
        <fullName evidence="2">F420H2:quinone oxidoreductase</fullName>
    </submittedName>
</protein>
<dbReference type="PROSITE" id="PS00198">
    <property type="entry name" value="4FE4S_FER_1"/>
    <property type="match status" value="2"/>
</dbReference>
<dbReference type="InterPro" id="IPR052977">
    <property type="entry name" value="Polyferredoxin-like_ET"/>
</dbReference>
<organism evidence="2">
    <name type="scientific">gut metagenome</name>
    <dbReference type="NCBI Taxonomy" id="749906"/>
    <lineage>
        <taxon>unclassified sequences</taxon>
        <taxon>metagenomes</taxon>
        <taxon>organismal metagenomes</taxon>
    </lineage>
</organism>
<name>J9FZD8_9ZZZZ</name>
<dbReference type="InterPro" id="IPR007516">
    <property type="entry name" value="Co_F420_Hydgase/DH_bsu_N"/>
</dbReference>
<comment type="caution">
    <text evidence="2">The sequence shown here is derived from an EMBL/GenBank/DDBJ whole genome shotgun (WGS) entry which is preliminary data.</text>
</comment>
<dbReference type="Pfam" id="PF04432">
    <property type="entry name" value="FrhB_FdhB_C"/>
    <property type="match status" value="1"/>
</dbReference>
<evidence type="ECO:0000313" key="2">
    <source>
        <dbReference type="EMBL" id="EJX00347.1"/>
    </source>
</evidence>